<reference evidence="4" key="1">
    <citation type="submission" date="2021-06" db="EMBL/GenBank/DDBJ databases">
        <authorList>
            <person name="Hodson N. C."/>
            <person name="Mongue J. A."/>
            <person name="Jaron S. K."/>
        </authorList>
    </citation>
    <scope>NUCLEOTIDE SEQUENCE</scope>
</reference>
<evidence type="ECO:0000313" key="5">
    <source>
        <dbReference type="Proteomes" id="UP000708208"/>
    </source>
</evidence>
<evidence type="ECO:0000256" key="2">
    <source>
        <dbReference type="ARBA" id="ARBA00022737"/>
    </source>
</evidence>
<sequence length="134" mass="15542">MLSSSGQTQPKDYHSNTDFDTGHIRGPHHPRSSRGNTNHQHNHYVPHKQDGGVETGHEETKLTRDKQLLHDKEHIKEDLGEWAFQDGKEMSPEEMEFHYFKTHDFDNNSMLDGLEILQAIQHILPMTDMETDLT</sequence>
<gene>
    <name evidence="4" type="ORF">AFUS01_LOCUS35486</name>
</gene>
<evidence type="ECO:0008006" key="6">
    <source>
        <dbReference type="Google" id="ProtNLM"/>
    </source>
</evidence>
<feature type="compositionally biased region" description="Basic and acidic residues" evidence="3">
    <location>
        <begin position="11"/>
        <end position="23"/>
    </location>
</feature>
<dbReference type="OrthoDB" id="289247at2759"/>
<dbReference type="Proteomes" id="UP000708208">
    <property type="component" value="Unassembled WGS sequence"/>
</dbReference>
<dbReference type="EMBL" id="CAJVCH010535998">
    <property type="protein sequence ID" value="CAG7825372.1"/>
    <property type="molecule type" value="Genomic_DNA"/>
</dbReference>
<keyword evidence="2" id="KW-0677">Repeat</keyword>
<comment type="caution">
    <text evidence="4">The sequence shown here is derived from an EMBL/GenBank/DDBJ whole genome shotgun (WGS) entry which is preliminary data.</text>
</comment>
<feature type="non-terminal residue" evidence="4">
    <location>
        <position position="1"/>
    </location>
</feature>
<feature type="compositionally biased region" description="Polar residues" evidence="3">
    <location>
        <begin position="1"/>
        <end position="10"/>
    </location>
</feature>
<organism evidence="4 5">
    <name type="scientific">Allacma fusca</name>
    <dbReference type="NCBI Taxonomy" id="39272"/>
    <lineage>
        <taxon>Eukaryota</taxon>
        <taxon>Metazoa</taxon>
        <taxon>Ecdysozoa</taxon>
        <taxon>Arthropoda</taxon>
        <taxon>Hexapoda</taxon>
        <taxon>Collembola</taxon>
        <taxon>Symphypleona</taxon>
        <taxon>Sminthuridae</taxon>
        <taxon>Allacma</taxon>
    </lineage>
</organism>
<dbReference type="PANTHER" id="PTHR23104">
    <property type="entry name" value="MULTIPLE COAGULATION FACTOR DEFICIENCY PROTEIN 2 NEURAL STEM CELL DERIVED NEURONAL SURVIVAL PROTEIN"/>
    <property type="match status" value="1"/>
</dbReference>
<keyword evidence="5" id="KW-1185">Reference proteome</keyword>
<evidence type="ECO:0000256" key="1">
    <source>
        <dbReference type="ARBA" id="ARBA00022729"/>
    </source>
</evidence>
<evidence type="ECO:0000256" key="3">
    <source>
        <dbReference type="SAM" id="MobiDB-lite"/>
    </source>
</evidence>
<protein>
    <recommendedName>
        <fullName evidence="6">Multiple coagulation factor deficiency protein 2</fullName>
    </recommendedName>
</protein>
<proteinExistence type="predicted"/>
<dbReference type="InterPro" id="IPR052110">
    <property type="entry name" value="MCFD2-like"/>
</dbReference>
<feature type="region of interest" description="Disordered" evidence="3">
    <location>
        <begin position="1"/>
        <end position="69"/>
    </location>
</feature>
<keyword evidence="1" id="KW-0732">Signal</keyword>
<accession>A0A8J2PDX7</accession>
<dbReference type="AlphaFoldDB" id="A0A8J2PDX7"/>
<name>A0A8J2PDX7_9HEXA</name>
<feature type="compositionally biased region" description="Basic and acidic residues" evidence="3">
    <location>
        <begin position="47"/>
        <end position="69"/>
    </location>
</feature>
<evidence type="ECO:0000313" key="4">
    <source>
        <dbReference type="EMBL" id="CAG7825372.1"/>
    </source>
</evidence>
<dbReference type="PANTHER" id="PTHR23104:SF1">
    <property type="entry name" value="EF-HAND DOMAIN-CONTAINING PROTEIN"/>
    <property type="match status" value="1"/>
</dbReference>